<gene>
    <name evidence="1" type="ORF">OLEA9_A067246</name>
</gene>
<dbReference type="EMBL" id="CACTIH010005669">
    <property type="protein sequence ID" value="CAA3000081.1"/>
    <property type="molecule type" value="Genomic_DNA"/>
</dbReference>
<evidence type="ECO:0000313" key="2">
    <source>
        <dbReference type="Proteomes" id="UP000594638"/>
    </source>
</evidence>
<evidence type="ECO:0000313" key="1">
    <source>
        <dbReference type="EMBL" id="CAA3000081.1"/>
    </source>
</evidence>
<keyword evidence="2" id="KW-1185">Reference proteome</keyword>
<dbReference type="AlphaFoldDB" id="A0A8S0T5E6"/>
<name>A0A8S0T5E6_OLEEU</name>
<accession>A0A8S0T5E6</accession>
<sequence>MKAALCPSSDSDVGTFFGILRHLQVHDVQAMSGMRTCFQAFVGNFGDKAVYGTRCIGYIQDASWSLRGRRLIFRHTKVAWCAGHVRDVGTLPGISGLFLGRGVQAMSRRHPGRRREQPDFQEFLGSF</sequence>
<dbReference type="Proteomes" id="UP000594638">
    <property type="component" value="Unassembled WGS sequence"/>
</dbReference>
<proteinExistence type="predicted"/>
<protein>
    <submittedName>
        <fullName evidence="1">Uncharacterized protein</fullName>
    </submittedName>
</protein>
<reference evidence="1 2" key="1">
    <citation type="submission" date="2019-12" db="EMBL/GenBank/DDBJ databases">
        <authorList>
            <person name="Alioto T."/>
            <person name="Alioto T."/>
            <person name="Gomez Garrido J."/>
        </authorList>
    </citation>
    <scope>NUCLEOTIDE SEQUENCE [LARGE SCALE GENOMIC DNA]</scope>
</reference>
<organism evidence="1 2">
    <name type="scientific">Olea europaea subsp. europaea</name>
    <dbReference type="NCBI Taxonomy" id="158383"/>
    <lineage>
        <taxon>Eukaryota</taxon>
        <taxon>Viridiplantae</taxon>
        <taxon>Streptophyta</taxon>
        <taxon>Embryophyta</taxon>
        <taxon>Tracheophyta</taxon>
        <taxon>Spermatophyta</taxon>
        <taxon>Magnoliopsida</taxon>
        <taxon>eudicotyledons</taxon>
        <taxon>Gunneridae</taxon>
        <taxon>Pentapetalae</taxon>
        <taxon>asterids</taxon>
        <taxon>lamiids</taxon>
        <taxon>Lamiales</taxon>
        <taxon>Oleaceae</taxon>
        <taxon>Oleeae</taxon>
        <taxon>Olea</taxon>
    </lineage>
</organism>
<comment type="caution">
    <text evidence="1">The sequence shown here is derived from an EMBL/GenBank/DDBJ whole genome shotgun (WGS) entry which is preliminary data.</text>
</comment>
<dbReference type="Gramene" id="OE9A067246T1">
    <property type="protein sequence ID" value="OE9A067246C1"/>
    <property type="gene ID" value="OE9A067246"/>
</dbReference>